<dbReference type="PANTHER" id="PTHR24056:SF548">
    <property type="entry name" value="CYCLIN-DEPENDENT KINASE A-1"/>
    <property type="match status" value="1"/>
</dbReference>
<dbReference type="Proteomes" id="UP001168098">
    <property type="component" value="Unassembled WGS sequence"/>
</dbReference>
<evidence type="ECO:0000256" key="12">
    <source>
        <dbReference type="ARBA" id="ARBA00047811"/>
    </source>
</evidence>
<dbReference type="EMBL" id="JARBHA010000012">
    <property type="protein sequence ID" value="KAJ9686981.1"/>
    <property type="molecule type" value="Genomic_DNA"/>
</dbReference>
<dbReference type="GO" id="GO:0000082">
    <property type="term" value="P:G1/S transition of mitotic cell cycle"/>
    <property type="evidence" value="ECO:0007669"/>
    <property type="project" value="TreeGrafter"/>
</dbReference>
<evidence type="ECO:0000313" key="15">
    <source>
        <dbReference type="EMBL" id="KAJ9686981.1"/>
    </source>
</evidence>
<accession>A0AA39DJU8</accession>
<keyword evidence="10" id="KW-0067">ATP-binding</keyword>
<keyword evidence="4" id="KW-0597">Phosphoprotein</keyword>
<comment type="similarity">
    <text evidence="1">Belongs to the protein kinase superfamily. CMGC Ser/Thr protein kinase family. CDC2/CDKX subfamily.</text>
</comment>
<evidence type="ECO:0000256" key="10">
    <source>
        <dbReference type="ARBA" id="ARBA00022840"/>
    </source>
</evidence>
<dbReference type="GO" id="GO:0010468">
    <property type="term" value="P:regulation of gene expression"/>
    <property type="evidence" value="ECO:0007669"/>
    <property type="project" value="TreeGrafter"/>
</dbReference>
<evidence type="ECO:0000256" key="9">
    <source>
        <dbReference type="ARBA" id="ARBA00022777"/>
    </source>
</evidence>
<evidence type="ECO:0000256" key="5">
    <source>
        <dbReference type="ARBA" id="ARBA00022618"/>
    </source>
</evidence>
<keyword evidence="7" id="KW-0547">Nucleotide-binding</keyword>
<gene>
    <name evidence="15" type="ORF">PVL29_015721</name>
</gene>
<comment type="catalytic activity">
    <reaction evidence="12">
        <text>L-threonyl-[protein] + ATP = O-phospho-L-threonyl-[protein] + ADP + H(+)</text>
        <dbReference type="Rhea" id="RHEA:46608"/>
        <dbReference type="Rhea" id="RHEA-COMP:11060"/>
        <dbReference type="Rhea" id="RHEA-COMP:11605"/>
        <dbReference type="ChEBI" id="CHEBI:15378"/>
        <dbReference type="ChEBI" id="CHEBI:30013"/>
        <dbReference type="ChEBI" id="CHEBI:30616"/>
        <dbReference type="ChEBI" id="CHEBI:61977"/>
        <dbReference type="ChEBI" id="CHEBI:456216"/>
        <dbReference type="EC" id="2.7.11.22"/>
    </reaction>
</comment>
<dbReference type="GO" id="GO:0030332">
    <property type="term" value="F:cyclin binding"/>
    <property type="evidence" value="ECO:0007669"/>
    <property type="project" value="TreeGrafter"/>
</dbReference>
<dbReference type="GO" id="GO:0004693">
    <property type="term" value="F:cyclin-dependent protein serine/threonine kinase activity"/>
    <property type="evidence" value="ECO:0007669"/>
    <property type="project" value="UniProtKB-EC"/>
</dbReference>
<evidence type="ECO:0000256" key="7">
    <source>
        <dbReference type="ARBA" id="ARBA00022741"/>
    </source>
</evidence>
<evidence type="ECO:0000259" key="14">
    <source>
        <dbReference type="PROSITE" id="PS50011"/>
    </source>
</evidence>
<dbReference type="GO" id="GO:0010389">
    <property type="term" value="P:regulation of G2/M transition of mitotic cell cycle"/>
    <property type="evidence" value="ECO:0007669"/>
    <property type="project" value="TreeGrafter"/>
</dbReference>
<evidence type="ECO:0000256" key="2">
    <source>
        <dbReference type="ARBA" id="ARBA00012425"/>
    </source>
</evidence>
<keyword evidence="16" id="KW-1185">Reference proteome</keyword>
<comment type="caution">
    <text evidence="15">The sequence shown here is derived from an EMBL/GenBank/DDBJ whole genome shotgun (WGS) entry which is preliminary data.</text>
</comment>
<dbReference type="GO" id="GO:0051445">
    <property type="term" value="P:regulation of meiotic cell cycle"/>
    <property type="evidence" value="ECO:0007669"/>
    <property type="project" value="TreeGrafter"/>
</dbReference>
<dbReference type="GO" id="GO:0005634">
    <property type="term" value="C:nucleus"/>
    <property type="evidence" value="ECO:0007669"/>
    <property type="project" value="TreeGrafter"/>
</dbReference>
<feature type="domain" description="Protein kinase" evidence="14">
    <location>
        <begin position="1"/>
        <end position="153"/>
    </location>
</feature>
<dbReference type="GO" id="GO:0007165">
    <property type="term" value="P:signal transduction"/>
    <property type="evidence" value="ECO:0007669"/>
    <property type="project" value="TreeGrafter"/>
</dbReference>
<dbReference type="GO" id="GO:0051301">
    <property type="term" value="P:cell division"/>
    <property type="evidence" value="ECO:0007669"/>
    <property type="project" value="UniProtKB-KW"/>
</dbReference>
<evidence type="ECO:0000256" key="3">
    <source>
        <dbReference type="ARBA" id="ARBA00022527"/>
    </source>
</evidence>
<evidence type="ECO:0000256" key="13">
    <source>
        <dbReference type="ARBA" id="ARBA00048367"/>
    </source>
</evidence>
<protein>
    <recommendedName>
        <fullName evidence="2">cyclin-dependent kinase</fullName>
        <ecNumber evidence="2">2.7.11.22</ecNumber>
    </recommendedName>
</protein>
<evidence type="ECO:0000256" key="11">
    <source>
        <dbReference type="ARBA" id="ARBA00023306"/>
    </source>
</evidence>
<dbReference type="InterPro" id="IPR011009">
    <property type="entry name" value="Kinase-like_dom_sf"/>
</dbReference>
<reference evidence="15 16" key="1">
    <citation type="journal article" date="2023" name="BMC Biotechnol.">
        <title>Vitis rotundifolia cv Carlos genome sequencing.</title>
        <authorList>
            <person name="Huff M."/>
            <person name="Hulse-Kemp A."/>
            <person name="Scheffler B."/>
            <person name="Youngblood R."/>
            <person name="Simpson S."/>
            <person name="Babiker E."/>
            <person name="Staton M."/>
        </authorList>
    </citation>
    <scope>NUCLEOTIDE SEQUENCE [LARGE SCALE GENOMIC DNA]</scope>
    <source>
        <tissue evidence="15">Leaf</tissue>
    </source>
</reference>
<dbReference type="SUPFAM" id="SSF56112">
    <property type="entry name" value="Protein kinase-like (PK-like)"/>
    <property type="match status" value="1"/>
</dbReference>
<dbReference type="PROSITE" id="PS50011">
    <property type="entry name" value="PROTEIN_KINASE_DOM"/>
    <property type="match status" value="1"/>
</dbReference>
<dbReference type="AlphaFoldDB" id="A0AA39DJU8"/>
<dbReference type="Pfam" id="PF00069">
    <property type="entry name" value="Pkinase"/>
    <property type="match status" value="1"/>
</dbReference>
<evidence type="ECO:0000256" key="6">
    <source>
        <dbReference type="ARBA" id="ARBA00022679"/>
    </source>
</evidence>
<evidence type="ECO:0000256" key="8">
    <source>
        <dbReference type="ARBA" id="ARBA00022776"/>
    </source>
</evidence>
<keyword evidence="5" id="KW-0132">Cell division</keyword>
<sequence length="153" mass="17763">MDRGANALKLADLGSARAFDIPIETFTHEAETLWYRTPETLFGSRHYSIPVDVWFVDCIFTEMVNQQSFSPRDSEIDELFKIFRVLGTPNQDTWTGMTFSPDFKSTFPKWSPEDLTTDIPNLESACIDLLSRMQHLDPNRRRMRAIHQTRTSE</sequence>
<dbReference type="GO" id="GO:0005737">
    <property type="term" value="C:cytoplasm"/>
    <property type="evidence" value="ECO:0007669"/>
    <property type="project" value="TreeGrafter"/>
</dbReference>
<evidence type="ECO:0000256" key="1">
    <source>
        <dbReference type="ARBA" id="ARBA00006485"/>
    </source>
</evidence>
<dbReference type="PANTHER" id="PTHR24056">
    <property type="entry name" value="CELL DIVISION PROTEIN KINASE"/>
    <property type="match status" value="1"/>
</dbReference>
<keyword evidence="11" id="KW-0131">Cell cycle</keyword>
<dbReference type="GO" id="GO:0000307">
    <property type="term" value="C:cyclin-dependent protein kinase holoenzyme complex"/>
    <property type="evidence" value="ECO:0007669"/>
    <property type="project" value="TreeGrafter"/>
</dbReference>
<comment type="catalytic activity">
    <reaction evidence="13">
        <text>L-seryl-[protein] + ATP = O-phospho-L-seryl-[protein] + ADP + H(+)</text>
        <dbReference type="Rhea" id="RHEA:17989"/>
        <dbReference type="Rhea" id="RHEA-COMP:9863"/>
        <dbReference type="Rhea" id="RHEA-COMP:11604"/>
        <dbReference type="ChEBI" id="CHEBI:15378"/>
        <dbReference type="ChEBI" id="CHEBI:29999"/>
        <dbReference type="ChEBI" id="CHEBI:30616"/>
        <dbReference type="ChEBI" id="CHEBI:83421"/>
        <dbReference type="ChEBI" id="CHEBI:456216"/>
        <dbReference type="EC" id="2.7.11.22"/>
    </reaction>
</comment>
<name>A0AA39DJU8_VITRO</name>
<evidence type="ECO:0000256" key="4">
    <source>
        <dbReference type="ARBA" id="ARBA00022553"/>
    </source>
</evidence>
<keyword evidence="6" id="KW-0808">Transferase</keyword>
<dbReference type="GO" id="GO:0005524">
    <property type="term" value="F:ATP binding"/>
    <property type="evidence" value="ECO:0007669"/>
    <property type="project" value="UniProtKB-KW"/>
</dbReference>
<dbReference type="InterPro" id="IPR000719">
    <property type="entry name" value="Prot_kinase_dom"/>
</dbReference>
<proteinExistence type="inferred from homology"/>
<keyword evidence="3" id="KW-0723">Serine/threonine-protein kinase</keyword>
<keyword evidence="8" id="KW-0498">Mitosis</keyword>
<organism evidence="15 16">
    <name type="scientific">Vitis rotundifolia</name>
    <name type="common">Muscadine grape</name>
    <dbReference type="NCBI Taxonomy" id="103349"/>
    <lineage>
        <taxon>Eukaryota</taxon>
        <taxon>Viridiplantae</taxon>
        <taxon>Streptophyta</taxon>
        <taxon>Embryophyta</taxon>
        <taxon>Tracheophyta</taxon>
        <taxon>Spermatophyta</taxon>
        <taxon>Magnoliopsida</taxon>
        <taxon>eudicotyledons</taxon>
        <taxon>Gunneridae</taxon>
        <taxon>Pentapetalae</taxon>
        <taxon>rosids</taxon>
        <taxon>Vitales</taxon>
        <taxon>Vitaceae</taxon>
        <taxon>Viteae</taxon>
        <taxon>Vitis</taxon>
    </lineage>
</organism>
<keyword evidence="9" id="KW-0418">Kinase</keyword>
<evidence type="ECO:0000313" key="16">
    <source>
        <dbReference type="Proteomes" id="UP001168098"/>
    </source>
</evidence>
<dbReference type="InterPro" id="IPR050108">
    <property type="entry name" value="CDK"/>
</dbReference>
<dbReference type="Gene3D" id="1.10.510.10">
    <property type="entry name" value="Transferase(Phosphotransferase) domain 1"/>
    <property type="match status" value="1"/>
</dbReference>
<dbReference type="EC" id="2.7.11.22" evidence="2"/>